<evidence type="ECO:0000256" key="2">
    <source>
        <dbReference type="ARBA" id="ARBA00022559"/>
    </source>
</evidence>
<evidence type="ECO:0000256" key="4">
    <source>
        <dbReference type="PIRSR" id="PIRSR000303-1"/>
    </source>
</evidence>
<evidence type="ECO:0000313" key="6">
    <source>
        <dbReference type="EMBL" id="AKA68864.1"/>
    </source>
</evidence>
<dbReference type="STRING" id="1548.CSCA_1739"/>
<dbReference type="InterPro" id="IPR029760">
    <property type="entry name" value="GPX_CS"/>
</dbReference>
<dbReference type="Proteomes" id="UP000033115">
    <property type="component" value="Chromosome"/>
</dbReference>
<dbReference type="PANTHER" id="PTHR11592">
    <property type="entry name" value="GLUTATHIONE PEROXIDASE"/>
    <property type="match status" value="1"/>
</dbReference>
<organism evidence="6 7">
    <name type="scientific">Clostridium scatologenes</name>
    <dbReference type="NCBI Taxonomy" id="1548"/>
    <lineage>
        <taxon>Bacteria</taxon>
        <taxon>Bacillati</taxon>
        <taxon>Bacillota</taxon>
        <taxon>Clostridia</taxon>
        <taxon>Eubacteriales</taxon>
        <taxon>Clostridiaceae</taxon>
        <taxon>Clostridium</taxon>
    </lineage>
</organism>
<evidence type="ECO:0000313" key="7">
    <source>
        <dbReference type="Proteomes" id="UP000033115"/>
    </source>
</evidence>
<evidence type="ECO:0000256" key="3">
    <source>
        <dbReference type="ARBA" id="ARBA00023002"/>
    </source>
</evidence>
<dbReference type="Pfam" id="PF00255">
    <property type="entry name" value="GSHPx"/>
    <property type="match status" value="1"/>
</dbReference>
<dbReference type="EMBL" id="CP009933">
    <property type="protein sequence ID" value="AKA68864.1"/>
    <property type="molecule type" value="Genomic_DNA"/>
</dbReference>
<dbReference type="PROSITE" id="PS00460">
    <property type="entry name" value="GLUTATHIONE_PEROXID_1"/>
    <property type="match status" value="1"/>
</dbReference>
<dbReference type="HOGENOM" id="CLU_029507_2_2_9"/>
<dbReference type="PROSITE" id="PS51355">
    <property type="entry name" value="GLUTATHIONE_PEROXID_3"/>
    <property type="match status" value="1"/>
</dbReference>
<dbReference type="GO" id="GO:0006979">
    <property type="term" value="P:response to oxidative stress"/>
    <property type="evidence" value="ECO:0007669"/>
    <property type="project" value="InterPro"/>
</dbReference>
<gene>
    <name evidence="6" type="ORF">CSCA_1739</name>
</gene>
<dbReference type="KEGG" id="csq:CSCA_1739"/>
<dbReference type="PANTHER" id="PTHR11592:SF78">
    <property type="entry name" value="GLUTATHIONE PEROXIDASE"/>
    <property type="match status" value="1"/>
</dbReference>
<dbReference type="InterPro" id="IPR029759">
    <property type="entry name" value="GPX_AS"/>
</dbReference>
<dbReference type="PROSITE" id="PS00763">
    <property type="entry name" value="GLUTATHIONE_PEROXID_2"/>
    <property type="match status" value="1"/>
</dbReference>
<protein>
    <recommendedName>
        <fullName evidence="5">Glutathione peroxidase</fullName>
    </recommendedName>
</protein>
<keyword evidence="3 5" id="KW-0560">Oxidoreductase</keyword>
<dbReference type="SUPFAM" id="SSF52833">
    <property type="entry name" value="Thioredoxin-like"/>
    <property type="match status" value="1"/>
</dbReference>
<keyword evidence="7" id="KW-1185">Reference proteome</keyword>
<dbReference type="RefSeq" id="WP_029161945.1">
    <property type="nucleotide sequence ID" value="NZ_CP009933.1"/>
</dbReference>
<dbReference type="PRINTS" id="PR01011">
    <property type="entry name" value="GLUTPROXDASE"/>
</dbReference>
<name>A0A0E3K049_CLOSL</name>
<dbReference type="GO" id="GO:0004601">
    <property type="term" value="F:peroxidase activity"/>
    <property type="evidence" value="ECO:0007669"/>
    <property type="project" value="UniProtKB-KW"/>
</dbReference>
<reference evidence="6 7" key="1">
    <citation type="journal article" date="2015" name="J. Biotechnol.">
        <title>Complete genome sequence of a malodorant-producing acetogen, Clostridium scatologenes ATCC 25775(T).</title>
        <authorList>
            <person name="Zhu Z."/>
            <person name="Guo T."/>
            <person name="Zheng H."/>
            <person name="Song T."/>
            <person name="Ouyang P."/>
            <person name="Xie J."/>
        </authorList>
    </citation>
    <scope>NUCLEOTIDE SEQUENCE [LARGE SCALE GENOMIC DNA]</scope>
    <source>
        <strain evidence="6 7">ATCC 25775</strain>
    </source>
</reference>
<proteinExistence type="inferred from homology"/>
<dbReference type="CDD" id="cd00340">
    <property type="entry name" value="GSH_Peroxidase"/>
    <property type="match status" value="1"/>
</dbReference>
<dbReference type="InterPro" id="IPR036249">
    <property type="entry name" value="Thioredoxin-like_sf"/>
</dbReference>
<dbReference type="AlphaFoldDB" id="A0A0E3K049"/>
<evidence type="ECO:0000256" key="1">
    <source>
        <dbReference type="ARBA" id="ARBA00006926"/>
    </source>
</evidence>
<evidence type="ECO:0000256" key="5">
    <source>
        <dbReference type="RuleBase" id="RU000499"/>
    </source>
</evidence>
<accession>A0A0E3K049</accession>
<feature type="active site" evidence="4">
    <location>
        <position position="35"/>
    </location>
</feature>
<dbReference type="InterPro" id="IPR000889">
    <property type="entry name" value="Glutathione_peroxidase"/>
</dbReference>
<dbReference type="PIRSF" id="PIRSF000303">
    <property type="entry name" value="Glutathion_perox"/>
    <property type="match status" value="1"/>
</dbReference>
<sequence>MSIYDYKVIGIDGEEISLEKYKGKVLIIANTASKCGFTPQYADLEKLYNEYNKQGLEILGFPCNQFAGQEPGNNKEVKNFCQLNYGVSFPLFEKINVRGASAHPLFKYLSEEIPFKGLDLNHPGGQILYNFLKEQFPEYLIGNSIKWNFTKFLVDKEGNVAGRFEPTTEPLAMVSEIEKLL</sequence>
<comment type="similarity">
    <text evidence="1 5">Belongs to the glutathione peroxidase family.</text>
</comment>
<keyword evidence="2 5" id="KW-0575">Peroxidase</keyword>
<dbReference type="Gene3D" id="3.40.30.10">
    <property type="entry name" value="Glutaredoxin"/>
    <property type="match status" value="1"/>
</dbReference>